<sequence length="1163" mass="123258">MDAPGQFFCDQSTDGGGWVMIGRGRDGWQTHTQGWGDQSLLLTRDRSGGNVDVAQLPAATVDGLLNDQPVSDLPDGYRVVRAADAKGSQWQTLDIKPHQTQGWVWPFKTYTTYDYRFGNDSWTGAQQTMDQPLNRNCKWYSFGGCTTSLDVRSTSANNYETGWAYSSRASTGDGTFVRQLRSGGNRFPFSEVYVRPRISSDDSGFASIPDTGTSAIPSRTDNAASEYAQRTSWGVSGNLTGSVAEGSIQVQAFAQVGGTMFVGGNFTGVQQGSSGQVHPSKALAAFDASTGEWNSALSFDFNNQIHDLLALPNGELLVAGDFTSVNGSAHSGTVVINPTTGAVDESWDLQVVNRLSSGVLSVKTLATDGANIYLGGAFTHLSGQGVSNSYGRSAARVSLSGRPDRSWNPEFNGSVWGSAVDPSSGKYFAGGFFSKSRSTPVKWAASILTSPGAAVDTSFTFVGSVTTDYYKYTRPKKMYQESVNAVGGNVFFGGSEHSLFRYDIASMTRQSGSVTLANGGDIQAIESHGGVTYASCHCSDFAYQDAYSWDNLPGEDWTEADPIRWVGAWDSATGKQLNWTPYNLSSKRATGAWALKVTDGGTLWVGGDFTNSYTSLTGRQWNGGFALYGPRDDEPTEAPGRLRVTGSASDTVNLAWDAVPGATKYEVLRDDRTIATTTATSLTVPRGGDQRYFVRTVDDNGNISASSTVATASGSGGAEPATPVLLDDTGTWSYLPSATVPADDWTAADYDDSAWSTGAAPIGYGDSALTTTITPGAASRRPITTYFRSSFTVPDTTSLAGVSVSYVADDGAVVYVNGTEVSRTRIDAGPVRADTRANAIARTSDARAHRTVVTVPADSLVAGENTIAVEEHVNYRSSASMTMQARVTRIERAQDADGAADRAGASDQAGQDADEADQATDPAGADDRAADDRTGDDRAADDQGAGDREAADARGADGGTGSAKDPGAAPATGMPLVPVDATTATGEIVPAGSEWSYRYETTAADDGWSKDADLSGWRTGRAPFGWDSRNSTINTPLEKGVARTAYFSRDVDLGALTDSTRLTLRVRVDDGAVIRVNGTEVGRLRMESRDVDHDGRPDNVISFTDSATQEVTAACASADENMFTVELDRSQLTDGVNRIGVETHSNSRMASSLTFDATATLER</sequence>
<dbReference type="InterPro" id="IPR008979">
    <property type="entry name" value="Galactose-bd-like_sf"/>
</dbReference>
<dbReference type="SUPFAM" id="SSF49785">
    <property type="entry name" value="Galactose-binding domain-like"/>
    <property type="match status" value="2"/>
</dbReference>
<dbReference type="Proteomes" id="UP000017052">
    <property type="component" value="Unassembled WGS sequence"/>
</dbReference>
<dbReference type="GO" id="GO:0005975">
    <property type="term" value="P:carbohydrate metabolic process"/>
    <property type="evidence" value="ECO:0007669"/>
    <property type="project" value="UniProtKB-ARBA"/>
</dbReference>
<dbReference type="AlphaFoldDB" id="U2S3W1"/>
<evidence type="ECO:0000313" key="3">
    <source>
        <dbReference type="Proteomes" id="UP000017052"/>
    </source>
</evidence>
<keyword evidence="3" id="KW-1185">Reference proteome</keyword>
<protein>
    <submittedName>
        <fullName evidence="2">Uncharacterized protein</fullName>
    </submittedName>
</protein>
<dbReference type="Gene3D" id="2.60.120.260">
    <property type="entry name" value="Galactose-binding domain-like"/>
    <property type="match status" value="2"/>
</dbReference>
<gene>
    <name evidence="2" type="ORF">HMPREF0682_1193</name>
</gene>
<proteinExistence type="predicted"/>
<feature type="region of interest" description="Disordered" evidence="1">
    <location>
        <begin position="893"/>
        <end position="977"/>
    </location>
</feature>
<name>U2S3W1_9ACTN</name>
<comment type="caution">
    <text evidence="2">The sequence shown here is derived from an EMBL/GenBank/DDBJ whole genome shotgun (WGS) entry which is preliminary data.</text>
</comment>
<dbReference type="EMBL" id="ACVN02000086">
    <property type="protein sequence ID" value="ERK60398.1"/>
    <property type="molecule type" value="Genomic_DNA"/>
</dbReference>
<evidence type="ECO:0000256" key="1">
    <source>
        <dbReference type="SAM" id="MobiDB-lite"/>
    </source>
</evidence>
<dbReference type="InterPro" id="IPR013783">
    <property type="entry name" value="Ig-like_fold"/>
</dbReference>
<evidence type="ECO:0000313" key="2">
    <source>
        <dbReference type="EMBL" id="ERK60398.1"/>
    </source>
</evidence>
<organism evidence="2 3">
    <name type="scientific">Propionibacterium acidifaciens F0233</name>
    <dbReference type="NCBI Taxonomy" id="553198"/>
    <lineage>
        <taxon>Bacteria</taxon>
        <taxon>Bacillati</taxon>
        <taxon>Actinomycetota</taxon>
        <taxon>Actinomycetes</taxon>
        <taxon>Propionibacteriales</taxon>
        <taxon>Propionibacteriaceae</taxon>
        <taxon>Propionibacterium</taxon>
    </lineage>
</organism>
<feature type="compositionally biased region" description="Low complexity" evidence="1">
    <location>
        <begin position="901"/>
        <end position="911"/>
    </location>
</feature>
<dbReference type="Gene3D" id="2.60.40.10">
    <property type="entry name" value="Immunoglobulins"/>
    <property type="match status" value="1"/>
</dbReference>
<accession>U2S3W1</accession>
<reference evidence="2" key="1">
    <citation type="submission" date="2013-08" db="EMBL/GenBank/DDBJ databases">
        <authorList>
            <person name="Durkin A.S."/>
            <person name="Haft D.R."/>
            <person name="McCorrison J."/>
            <person name="Torralba M."/>
            <person name="Gillis M."/>
            <person name="Haft D.H."/>
            <person name="Methe B."/>
            <person name="Sutton G."/>
            <person name="Nelson K.E."/>
        </authorList>
    </citation>
    <scope>NUCLEOTIDE SEQUENCE [LARGE SCALE GENOMIC DNA]</scope>
    <source>
        <strain evidence="2">F0233</strain>
    </source>
</reference>
<feature type="compositionally biased region" description="Basic and acidic residues" evidence="1">
    <location>
        <begin position="925"/>
        <end position="955"/>
    </location>
</feature>